<dbReference type="RefSeq" id="WP_145195580.1">
    <property type="nucleotide sequence ID" value="NZ_CP036434.1"/>
</dbReference>
<reference evidence="2 3" key="1">
    <citation type="submission" date="2019-02" db="EMBL/GenBank/DDBJ databases">
        <title>Deep-cultivation of Planctomycetes and their phenomic and genomic characterization uncovers novel biology.</title>
        <authorList>
            <person name="Wiegand S."/>
            <person name="Jogler M."/>
            <person name="Boedeker C."/>
            <person name="Pinto D."/>
            <person name="Vollmers J."/>
            <person name="Rivas-Marin E."/>
            <person name="Kohn T."/>
            <person name="Peeters S.H."/>
            <person name="Heuer A."/>
            <person name="Rast P."/>
            <person name="Oberbeckmann S."/>
            <person name="Bunk B."/>
            <person name="Jeske O."/>
            <person name="Meyerdierks A."/>
            <person name="Storesund J.E."/>
            <person name="Kallscheuer N."/>
            <person name="Luecker S."/>
            <person name="Lage O.M."/>
            <person name="Pohl T."/>
            <person name="Merkel B.J."/>
            <person name="Hornburger P."/>
            <person name="Mueller R.-W."/>
            <person name="Bruemmer F."/>
            <person name="Labrenz M."/>
            <person name="Spormann A.M."/>
            <person name="Op den Camp H."/>
            <person name="Overmann J."/>
            <person name="Amann R."/>
            <person name="Jetten M.S.M."/>
            <person name="Mascher T."/>
            <person name="Medema M.H."/>
            <person name="Devos D.P."/>
            <person name="Kaster A.-K."/>
            <person name="Ovreas L."/>
            <person name="Rohde M."/>
            <person name="Galperin M.Y."/>
            <person name="Jogler C."/>
        </authorList>
    </citation>
    <scope>NUCLEOTIDE SEQUENCE [LARGE SCALE GENOMIC DNA]</scope>
    <source>
        <strain evidence="2 3">Poly30</strain>
    </source>
</reference>
<organism evidence="2 3">
    <name type="scientific">Saltatorellus ferox</name>
    <dbReference type="NCBI Taxonomy" id="2528018"/>
    <lineage>
        <taxon>Bacteria</taxon>
        <taxon>Pseudomonadati</taxon>
        <taxon>Planctomycetota</taxon>
        <taxon>Planctomycetia</taxon>
        <taxon>Planctomycetia incertae sedis</taxon>
        <taxon>Saltatorellus</taxon>
    </lineage>
</organism>
<evidence type="ECO:0000313" key="3">
    <source>
        <dbReference type="Proteomes" id="UP000320390"/>
    </source>
</evidence>
<keyword evidence="3" id="KW-1185">Reference proteome</keyword>
<evidence type="ECO:0000256" key="1">
    <source>
        <dbReference type="SAM" id="SignalP"/>
    </source>
</evidence>
<proteinExistence type="predicted"/>
<sequence precursor="true">MKYGRLPATALSNCLLVALFSSPATHPHPGPQGPDLIAAAEDEESVEVIDELHRACWIQQVLREKLLTPAPELEARFEDVLAQFGDDGGMVRMMRMRDEVDGVLDALDLDGGGAYYSFATREHDYQKEAALSCCDGYFSSGFHGGARGVVVPIGELEISSLPLSVEPVPASWSPDLQTSWMSLWTEQDASHPGFPRGAKFPARANRQRDGLKIGQSYILRSIHLDGHDDLIAFQHVASDRFGVTLLWRRLKAFAPPARLQFKSPVERLVPAPDEATLGELHGMGAEQLLAELKRTRDWLEPAFFWVPEDHRTAYEIRMGQVTPQGAHGMCRIYRRGLLSPLINRRYGGGSVTFGEYEEPFLWEEDALLSAQGHLQSLGHVDVALDLGPLEDDELQRAIQGINPLANGDEHDGWNFIRSLRPTIARERIRLSQAERQHALHLEHRLAGDLRVRPGYSYLLRKAGSRVTRVQDGTTTETVDRTTLVTVVAADDYGATLAWHRLP</sequence>
<dbReference type="OrthoDB" id="286291at2"/>
<feature type="chain" id="PRO_5021717445" evidence="1">
    <location>
        <begin position="27"/>
        <end position="502"/>
    </location>
</feature>
<evidence type="ECO:0000313" key="2">
    <source>
        <dbReference type="EMBL" id="QDV05890.1"/>
    </source>
</evidence>
<feature type="signal peptide" evidence="1">
    <location>
        <begin position="1"/>
        <end position="26"/>
    </location>
</feature>
<dbReference type="AlphaFoldDB" id="A0A518EP76"/>
<name>A0A518EP76_9BACT</name>
<dbReference type="EMBL" id="CP036434">
    <property type="protein sequence ID" value="QDV05890.1"/>
    <property type="molecule type" value="Genomic_DNA"/>
</dbReference>
<dbReference type="Proteomes" id="UP000320390">
    <property type="component" value="Chromosome"/>
</dbReference>
<protein>
    <submittedName>
        <fullName evidence="2">Uncharacterized protein</fullName>
    </submittedName>
</protein>
<accession>A0A518EP76</accession>
<gene>
    <name evidence="2" type="ORF">Poly30_13930</name>
</gene>
<keyword evidence="1" id="KW-0732">Signal</keyword>